<evidence type="ECO:0000313" key="3">
    <source>
        <dbReference type="EMBL" id="CAL1543479.1"/>
    </source>
</evidence>
<keyword evidence="1" id="KW-0472">Membrane</keyword>
<evidence type="ECO:0000256" key="2">
    <source>
        <dbReference type="SAM" id="SignalP"/>
    </source>
</evidence>
<accession>A0AAV2IBT0</accession>
<feature type="transmembrane region" description="Helical" evidence="1">
    <location>
        <begin position="130"/>
        <end position="151"/>
    </location>
</feature>
<evidence type="ECO:0000256" key="1">
    <source>
        <dbReference type="SAM" id="Phobius"/>
    </source>
</evidence>
<sequence>MCRRFIHLLTVFMLGLRGDPAVATGQLTINGQKMSTSENCNVSVEEALTLEVGCPGLVTSCLIDVYVNDSTVVNQSRNHAVFTETYNVGSLLRLTVDFPGLDKNGTNTNISCLVQTGPKPQSQECKSTHIYLVALIIPFSLIAFRLTFLWIHIARRKKLKQEASVLLKETRDLKSS</sequence>
<keyword evidence="1" id="KW-1133">Transmembrane helix</keyword>
<comment type="caution">
    <text evidence="3">The sequence shown here is derived from an EMBL/GenBank/DDBJ whole genome shotgun (WGS) entry which is preliminary data.</text>
</comment>
<feature type="signal peptide" evidence="2">
    <location>
        <begin position="1"/>
        <end position="23"/>
    </location>
</feature>
<keyword evidence="1" id="KW-0812">Transmembrane</keyword>
<keyword evidence="2" id="KW-0732">Signal</keyword>
<keyword evidence="4" id="KW-1185">Reference proteome</keyword>
<dbReference type="Proteomes" id="UP001497497">
    <property type="component" value="Unassembled WGS sequence"/>
</dbReference>
<organism evidence="3 4">
    <name type="scientific">Lymnaea stagnalis</name>
    <name type="common">Great pond snail</name>
    <name type="synonym">Helix stagnalis</name>
    <dbReference type="NCBI Taxonomy" id="6523"/>
    <lineage>
        <taxon>Eukaryota</taxon>
        <taxon>Metazoa</taxon>
        <taxon>Spiralia</taxon>
        <taxon>Lophotrochozoa</taxon>
        <taxon>Mollusca</taxon>
        <taxon>Gastropoda</taxon>
        <taxon>Heterobranchia</taxon>
        <taxon>Euthyneura</taxon>
        <taxon>Panpulmonata</taxon>
        <taxon>Hygrophila</taxon>
        <taxon>Lymnaeoidea</taxon>
        <taxon>Lymnaeidae</taxon>
        <taxon>Lymnaea</taxon>
    </lineage>
</organism>
<name>A0AAV2IBT0_LYMST</name>
<dbReference type="AlphaFoldDB" id="A0AAV2IBT0"/>
<protein>
    <submittedName>
        <fullName evidence="3">Uncharacterized protein</fullName>
    </submittedName>
</protein>
<gene>
    <name evidence="3" type="ORF">GSLYS_00017013001</name>
</gene>
<reference evidence="3 4" key="1">
    <citation type="submission" date="2024-04" db="EMBL/GenBank/DDBJ databases">
        <authorList>
            <consortium name="Genoscope - CEA"/>
            <person name="William W."/>
        </authorList>
    </citation>
    <scope>NUCLEOTIDE SEQUENCE [LARGE SCALE GENOMIC DNA]</scope>
</reference>
<proteinExistence type="predicted"/>
<feature type="chain" id="PRO_5043359933" evidence="2">
    <location>
        <begin position="24"/>
        <end position="176"/>
    </location>
</feature>
<dbReference type="EMBL" id="CAXITT010000550">
    <property type="protein sequence ID" value="CAL1543479.1"/>
    <property type="molecule type" value="Genomic_DNA"/>
</dbReference>
<evidence type="ECO:0000313" key="4">
    <source>
        <dbReference type="Proteomes" id="UP001497497"/>
    </source>
</evidence>